<feature type="domain" description="Activator of Hsp90 ATPase homologue 1/2-like C-terminal" evidence="2">
    <location>
        <begin position="19"/>
        <end position="158"/>
    </location>
</feature>
<comment type="similarity">
    <text evidence="1">Belongs to the AHA1 family.</text>
</comment>
<dbReference type="Proteomes" id="UP000323257">
    <property type="component" value="Unassembled WGS sequence"/>
</dbReference>
<evidence type="ECO:0000313" key="3">
    <source>
        <dbReference type="EMBL" id="TYP72089.1"/>
    </source>
</evidence>
<dbReference type="AlphaFoldDB" id="A0A5S5BYR8"/>
<dbReference type="Pfam" id="PF08327">
    <property type="entry name" value="AHSA1"/>
    <property type="match status" value="1"/>
</dbReference>
<dbReference type="Gene3D" id="3.30.530.20">
    <property type="match status" value="1"/>
</dbReference>
<dbReference type="OrthoDB" id="9786557at2"/>
<protein>
    <submittedName>
        <fullName evidence="3">Uncharacterized protein YndB with AHSA1/START domain</fullName>
    </submittedName>
</protein>
<dbReference type="InterPro" id="IPR013538">
    <property type="entry name" value="ASHA1/2-like_C"/>
</dbReference>
<comment type="caution">
    <text evidence="3">The sequence shown here is derived from an EMBL/GenBank/DDBJ whole genome shotgun (WGS) entry which is preliminary data.</text>
</comment>
<reference evidence="3 4" key="1">
    <citation type="submission" date="2019-07" db="EMBL/GenBank/DDBJ databases">
        <title>Genomic Encyclopedia of Type Strains, Phase III (KMG-III): the genomes of soil and plant-associated and newly described type strains.</title>
        <authorList>
            <person name="Whitman W."/>
        </authorList>
    </citation>
    <scope>NUCLEOTIDE SEQUENCE [LARGE SCALE GENOMIC DNA]</scope>
    <source>
        <strain evidence="3 4">BL24</strain>
    </source>
</reference>
<accession>A0A5S5BYR8</accession>
<organism evidence="3 4">
    <name type="scientific">Paenibacillus methanolicus</name>
    <dbReference type="NCBI Taxonomy" id="582686"/>
    <lineage>
        <taxon>Bacteria</taxon>
        <taxon>Bacillati</taxon>
        <taxon>Bacillota</taxon>
        <taxon>Bacilli</taxon>
        <taxon>Bacillales</taxon>
        <taxon>Paenibacillaceae</taxon>
        <taxon>Paenibacillus</taxon>
    </lineage>
</organism>
<proteinExistence type="inferred from homology"/>
<evidence type="ECO:0000313" key="4">
    <source>
        <dbReference type="Proteomes" id="UP000323257"/>
    </source>
</evidence>
<evidence type="ECO:0000256" key="1">
    <source>
        <dbReference type="ARBA" id="ARBA00006817"/>
    </source>
</evidence>
<evidence type="ECO:0000259" key="2">
    <source>
        <dbReference type="Pfam" id="PF08327"/>
    </source>
</evidence>
<dbReference type="CDD" id="cd08895">
    <property type="entry name" value="SRPBCC_CalC_Aha1-like_2"/>
    <property type="match status" value="1"/>
</dbReference>
<dbReference type="InterPro" id="IPR023393">
    <property type="entry name" value="START-like_dom_sf"/>
</dbReference>
<dbReference type="SUPFAM" id="SSF55961">
    <property type="entry name" value="Bet v1-like"/>
    <property type="match status" value="1"/>
</dbReference>
<dbReference type="EMBL" id="VNHS01000009">
    <property type="protein sequence ID" value="TYP72089.1"/>
    <property type="molecule type" value="Genomic_DNA"/>
</dbReference>
<keyword evidence="4" id="KW-1185">Reference proteome</keyword>
<name>A0A5S5BYR8_9BACL</name>
<dbReference type="RefSeq" id="WP_148931686.1">
    <property type="nucleotide sequence ID" value="NZ_VNHS01000009.1"/>
</dbReference>
<gene>
    <name evidence="3" type="ORF">BCM02_109368</name>
</gene>
<sequence>MMNASNEKRTDSASRLIKASTQTIYKAFVDAGALVSWLPPKDMKGHIHEFDARAGGVYRMSLTYVGTGHSTQGKTSEHVDVVKGRFLELTPNERIVQLVEFDSEDPVFAGEMIMTWTLAAVTDGTTVTIVCENVPEGIRKEDHDSGLRSSLENLAVYTERTA</sequence>